<name>A0A0F6CK65_MYCGL</name>
<dbReference type="Proteomes" id="UP000018735">
    <property type="component" value="Chromosome"/>
</dbReference>
<dbReference type="eggNOG" id="ENOG5031YZZ">
    <property type="taxonomic scope" value="Bacteria"/>
</dbReference>
<protein>
    <submittedName>
        <fullName evidence="1">Uncharacterized protein</fullName>
    </submittedName>
</protein>
<dbReference type="SUPFAM" id="SSF56784">
    <property type="entry name" value="HAD-like"/>
    <property type="match status" value="1"/>
</dbReference>
<evidence type="ECO:0000313" key="1">
    <source>
        <dbReference type="EMBL" id="AHB99487.1"/>
    </source>
</evidence>
<accession>A0A0F6CK65</accession>
<dbReference type="Gene3D" id="3.40.50.1000">
    <property type="entry name" value="HAD superfamily/HAD-like"/>
    <property type="match status" value="1"/>
</dbReference>
<dbReference type="HOGENOM" id="CLU_1014965_0_0_14"/>
<gene>
    <name evidence="1" type="ORF">GCW_01025</name>
</gene>
<dbReference type="KEGG" id="mgz:GCW_01025"/>
<organism evidence="1 2">
    <name type="scientific">Mycoplasmoides gallisepticum S6</name>
    <dbReference type="NCBI Taxonomy" id="1006581"/>
    <lineage>
        <taxon>Bacteria</taxon>
        <taxon>Bacillati</taxon>
        <taxon>Mycoplasmatota</taxon>
        <taxon>Mycoplasmoidales</taxon>
        <taxon>Mycoplasmoidaceae</taxon>
        <taxon>Mycoplasmoides</taxon>
    </lineage>
</organism>
<dbReference type="RefSeq" id="WP_011883928.1">
    <property type="nucleotide sequence ID" value="NC_023030.2"/>
</dbReference>
<dbReference type="InterPro" id="IPR023214">
    <property type="entry name" value="HAD_sf"/>
</dbReference>
<reference evidence="1 2" key="1">
    <citation type="journal article" date="2011" name="PLoS ONE">
        <title>Core proteome of the minimal cell: comparative proteomics of three mollicute species.</title>
        <authorList>
            <person name="Fisunov G.Y."/>
            <person name="Alexeev D.G."/>
            <person name="Bazaleev N.A."/>
            <person name="Ladygina V.G."/>
            <person name="Galyamina M.A."/>
            <person name="Kondratov I.G."/>
            <person name="Zhukova N.A."/>
            <person name="Serebryakova M.V."/>
            <person name="Demina I.A."/>
            <person name="Govorun V.M."/>
        </authorList>
    </citation>
    <scope>NUCLEOTIDE SEQUENCE [LARGE SCALE GENOMIC DNA]</scope>
    <source>
        <strain evidence="1 2">S6</strain>
    </source>
</reference>
<dbReference type="EMBL" id="CP006916">
    <property type="protein sequence ID" value="AHB99487.1"/>
    <property type="molecule type" value="Genomic_DNA"/>
</dbReference>
<evidence type="ECO:0000313" key="2">
    <source>
        <dbReference type="Proteomes" id="UP000018735"/>
    </source>
</evidence>
<sequence>MGKNKLLIIDVDQHLVYDQGYDIDQLTKTIQELKAHFEILISSSSWFENIINFNNLIKLGLNDISYLAANGACLRKKSDRKFYYESFFKKNDYDLINHLALIKQSGILLKGASSIDSYDNLLATYFLNYNTIKQARMRWKDQIYWNNDYKSFNQAIQKMLINQIYLFNIKEWINSSDFNQTILNHDRFNFIQLNETDGLFINKEVNKFATIKKHFPNTFLIYLSLHNQIDPKANERFDYLVVPDNVNEAVLQSAHFVFKPNELNLLIDNLKSII</sequence>
<dbReference type="InterPro" id="IPR036412">
    <property type="entry name" value="HAD-like_sf"/>
</dbReference>
<dbReference type="AlphaFoldDB" id="A0A0F6CK65"/>
<proteinExistence type="predicted"/>